<comment type="cofactor">
    <cofactor evidence="1">
        <name>Fe(2+)</name>
        <dbReference type="ChEBI" id="CHEBI:29033"/>
    </cofactor>
</comment>
<evidence type="ECO:0000313" key="5">
    <source>
        <dbReference type="EMBL" id="GGJ85687.1"/>
    </source>
</evidence>
<dbReference type="RefSeq" id="WP_188982020.1">
    <property type="nucleotide sequence ID" value="NZ_BMPO01000002.1"/>
</dbReference>
<evidence type="ECO:0000256" key="3">
    <source>
        <dbReference type="ARBA" id="ARBA00023194"/>
    </source>
</evidence>
<organism evidence="5 6">
    <name type="scientific">Pseudomonas matsuisoli</name>
    <dbReference type="NCBI Taxonomy" id="1515666"/>
    <lineage>
        <taxon>Bacteria</taxon>
        <taxon>Pseudomonadati</taxon>
        <taxon>Pseudomonadota</taxon>
        <taxon>Gammaproteobacteria</taxon>
        <taxon>Pseudomonadales</taxon>
        <taxon>Pseudomonadaceae</taxon>
        <taxon>Pseudomonas</taxon>
    </lineage>
</organism>
<dbReference type="Proteomes" id="UP000635983">
    <property type="component" value="Unassembled WGS sequence"/>
</dbReference>
<keyword evidence="3" id="KW-0045">Antibiotic biosynthesis</keyword>
<dbReference type="GO" id="GO:0017000">
    <property type="term" value="P:antibiotic biosynthetic process"/>
    <property type="evidence" value="ECO:0007669"/>
    <property type="project" value="UniProtKB-KW"/>
</dbReference>
<reference evidence="5" key="2">
    <citation type="submission" date="2020-09" db="EMBL/GenBank/DDBJ databases">
        <authorList>
            <person name="Sun Q."/>
            <person name="Ohkuma M."/>
        </authorList>
    </citation>
    <scope>NUCLEOTIDE SEQUENCE</scope>
    <source>
        <strain evidence="5">JCM 30078</strain>
    </source>
</reference>
<dbReference type="InterPro" id="IPR042098">
    <property type="entry name" value="TauD-like_sf"/>
</dbReference>
<gene>
    <name evidence="5" type="ORF">GCM10009304_09680</name>
</gene>
<dbReference type="GO" id="GO:0016706">
    <property type="term" value="F:2-oxoglutarate-dependent dioxygenase activity"/>
    <property type="evidence" value="ECO:0007669"/>
    <property type="project" value="UniProtKB-ARBA"/>
</dbReference>
<evidence type="ECO:0000256" key="1">
    <source>
        <dbReference type="ARBA" id="ARBA00001954"/>
    </source>
</evidence>
<dbReference type="PANTHER" id="PTHR10696">
    <property type="entry name" value="GAMMA-BUTYROBETAINE HYDROXYLASE-RELATED"/>
    <property type="match status" value="1"/>
</dbReference>
<dbReference type="InterPro" id="IPR050411">
    <property type="entry name" value="AlphaKG_dependent_hydroxylases"/>
</dbReference>
<comment type="caution">
    <text evidence="5">The sequence shown here is derived from an EMBL/GenBank/DDBJ whole genome shotgun (WGS) entry which is preliminary data.</text>
</comment>
<accession>A0A917UUA8</accession>
<dbReference type="PANTHER" id="PTHR10696:SF56">
    <property type="entry name" value="TAUD_TFDA-LIKE DOMAIN-CONTAINING PROTEIN"/>
    <property type="match status" value="1"/>
</dbReference>
<name>A0A917UUA8_9PSED</name>
<dbReference type="SUPFAM" id="SSF51197">
    <property type="entry name" value="Clavaminate synthase-like"/>
    <property type="match status" value="1"/>
</dbReference>
<feature type="domain" description="TauD/TfdA-like" evidence="4">
    <location>
        <begin position="66"/>
        <end position="305"/>
    </location>
</feature>
<evidence type="ECO:0000256" key="2">
    <source>
        <dbReference type="ARBA" id="ARBA00023002"/>
    </source>
</evidence>
<sequence length="361" mass="40683">MSQQQKCRPWVAEEVANDSSWIRPLDPAIADDLDAALRHAIESGKPLLEMTTSDFPIGTRAYDAFRSAFDATQRDWGFCLIKGIPVERWSVDELQRLYWGIGLHMGVARTQNKTSDIMTSVKDAGGSYKVDGGRGYNTNAGLDFHVDFCDVVSLLCLHPAKSGGTSLITSSLAIHDEIMRTRPDLDEAIRSSFYFSLQGAGSDDEPGVYPCPIYGEVDGYRAFRTNRKNITAAQNYFEDVPRLTSQQIEVLDYLDELLSDPRFCYSMDIQKGDMQLLNNFTVVHSRTDFEDYEDESLKRHLLRLWLNVPNSQPLPGNWVSAFKDVRPGSVRGGNRGKNIGPEFLSYERRQASHHGMFNVFS</sequence>
<dbReference type="Gene3D" id="3.60.130.10">
    <property type="entry name" value="Clavaminate synthase-like"/>
    <property type="match status" value="1"/>
</dbReference>
<dbReference type="EMBL" id="BMPO01000002">
    <property type="protein sequence ID" value="GGJ85687.1"/>
    <property type="molecule type" value="Genomic_DNA"/>
</dbReference>
<evidence type="ECO:0000313" key="6">
    <source>
        <dbReference type="Proteomes" id="UP000635983"/>
    </source>
</evidence>
<dbReference type="Pfam" id="PF02668">
    <property type="entry name" value="TauD"/>
    <property type="match status" value="1"/>
</dbReference>
<proteinExistence type="predicted"/>
<evidence type="ECO:0000259" key="4">
    <source>
        <dbReference type="Pfam" id="PF02668"/>
    </source>
</evidence>
<dbReference type="InterPro" id="IPR003819">
    <property type="entry name" value="TauD/TfdA-like"/>
</dbReference>
<keyword evidence="6" id="KW-1185">Reference proteome</keyword>
<keyword evidence="2" id="KW-0560">Oxidoreductase</keyword>
<protein>
    <recommendedName>
        <fullName evidence="4">TauD/TfdA-like domain-containing protein</fullName>
    </recommendedName>
</protein>
<reference evidence="5" key="1">
    <citation type="journal article" date="2014" name="Int. J. Syst. Evol. Microbiol.">
        <title>Complete genome sequence of Corynebacterium casei LMG S-19264T (=DSM 44701T), isolated from a smear-ripened cheese.</title>
        <authorList>
            <consortium name="US DOE Joint Genome Institute (JGI-PGF)"/>
            <person name="Walter F."/>
            <person name="Albersmeier A."/>
            <person name="Kalinowski J."/>
            <person name="Ruckert C."/>
        </authorList>
    </citation>
    <scope>NUCLEOTIDE SEQUENCE</scope>
    <source>
        <strain evidence="5">JCM 30078</strain>
    </source>
</reference>
<dbReference type="AlphaFoldDB" id="A0A917UUA8"/>